<feature type="transmembrane region" description="Helical" evidence="10">
    <location>
        <begin position="33"/>
        <end position="51"/>
    </location>
</feature>
<feature type="transmembrane region" description="Helical" evidence="10">
    <location>
        <begin position="478"/>
        <end position="498"/>
    </location>
</feature>
<dbReference type="AlphaFoldDB" id="A0A642UUR2"/>
<evidence type="ECO:0000256" key="3">
    <source>
        <dbReference type="ARBA" id="ARBA00010288"/>
    </source>
</evidence>
<accession>A0A642UUR2</accession>
<feature type="transmembrane region" description="Helical" evidence="10">
    <location>
        <begin position="379"/>
        <end position="399"/>
    </location>
</feature>
<dbReference type="PANTHER" id="PTHR13117">
    <property type="entry name" value="ENDOPLASMIC RETICULUM MULTISPAN TRANSMEMBRANE PROTEIN-RELATED"/>
    <property type="match status" value="1"/>
</dbReference>
<dbReference type="OMA" id="WPGKLFG"/>
<evidence type="ECO:0000256" key="5">
    <source>
        <dbReference type="ARBA" id="ARBA00022824"/>
    </source>
</evidence>
<feature type="transmembrane region" description="Helical" evidence="10">
    <location>
        <begin position="351"/>
        <end position="372"/>
    </location>
</feature>
<comment type="function">
    <text evidence="9 10">Intramembrane glycolipid transporter that operates in the biosynthetic pathway of dolichol-linked oligosaccharides, the glycan precursors employed in protein asparagine (N)-glycosylation. The sequential addition of sugars to dolichol pyrophosphate produces dolichol-linked oligosaccharides containing fourteen sugars, including two GlcNAcs, nine mannoses and three glucoses. Once assembled, the oligosaccharide is transferred from the lipid to nascent proteins by oligosaccharyltransferases. The assembly of dolichol-linked oligosaccharides begins on the cytosolic side of the endoplasmic reticulum membrane and finishes in its lumen. RFT1 could mediate the translocation of the cytosolically oriented intermediate DolPP-GlcNAc2Man5, produced by ALG11, into the ER lumen where dolichol-linked oligosaccharides assembly continues. However, the intramembrane lipid transporter activity could not be confirmed in vitro.</text>
</comment>
<dbReference type="OrthoDB" id="9979195at2759"/>
<proteinExistence type="inferred from homology"/>
<feature type="transmembrane region" description="Helical" evidence="10">
    <location>
        <begin position="309"/>
        <end position="331"/>
    </location>
</feature>
<evidence type="ECO:0000256" key="7">
    <source>
        <dbReference type="ARBA" id="ARBA00023136"/>
    </source>
</evidence>
<dbReference type="VEuPathDB" id="FungiDB:DIURU_001300"/>
<evidence type="ECO:0000313" key="12">
    <source>
        <dbReference type="Proteomes" id="UP000449547"/>
    </source>
</evidence>
<dbReference type="EMBL" id="SWFT01000039">
    <property type="protein sequence ID" value="KAA8905923.1"/>
    <property type="molecule type" value="Genomic_DNA"/>
</dbReference>
<evidence type="ECO:0000256" key="9">
    <source>
        <dbReference type="ARBA" id="ARBA00045912"/>
    </source>
</evidence>
<evidence type="ECO:0000313" key="11">
    <source>
        <dbReference type="EMBL" id="KAA8905923.1"/>
    </source>
</evidence>
<comment type="subcellular location">
    <subcellularLocation>
        <location evidence="1 10">Endoplasmic reticulum membrane</location>
        <topology evidence="1 10">Multi-pass membrane protein</topology>
    </subcellularLocation>
</comment>
<keyword evidence="7 10" id="KW-0472">Membrane</keyword>
<keyword evidence="4 10" id="KW-0812">Transmembrane</keyword>
<reference evidence="11 12" key="1">
    <citation type="submission" date="2019-07" db="EMBL/GenBank/DDBJ databases">
        <title>Genome assembly of two rare yeast pathogens: Diutina rugosa and Trichomonascus ciferrii.</title>
        <authorList>
            <person name="Mixao V."/>
            <person name="Saus E."/>
            <person name="Hansen A."/>
            <person name="Lass-Flor C."/>
            <person name="Gabaldon T."/>
        </authorList>
    </citation>
    <scope>NUCLEOTIDE SEQUENCE [LARGE SCALE GENOMIC DNA]</scope>
    <source>
        <strain evidence="11 12">CBS 613</strain>
    </source>
</reference>
<evidence type="ECO:0000256" key="10">
    <source>
        <dbReference type="RuleBase" id="RU365067"/>
    </source>
</evidence>
<keyword evidence="10" id="KW-0813">Transport</keyword>
<feature type="transmembrane region" description="Helical" evidence="10">
    <location>
        <begin position="405"/>
        <end position="424"/>
    </location>
</feature>
<dbReference type="GO" id="GO:0034203">
    <property type="term" value="P:glycolipid translocation"/>
    <property type="evidence" value="ECO:0007669"/>
    <property type="project" value="TreeGrafter"/>
</dbReference>
<gene>
    <name evidence="11" type="ORF">DIURU_001300</name>
</gene>
<comment type="caution">
    <text evidence="10">Lacks conserved residue(s) required for the propagation of feature annotation.</text>
</comment>
<dbReference type="GO" id="GO:0006488">
    <property type="term" value="P:dolichol-linked oligosaccharide biosynthetic process"/>
    <property type="evidence" value="ECO:0007669"/>
    <property type="project" value="InterPro"/>
</dbReference>
<evidence type="ECO:0000256" key="1">
    <source>
        <dbReference type="ARBA" id="ARBA00004477"/>
    </source>
</evidence>
<dbReference type="GO" id="GO:0005789">
    <property type="term" value="C:endoplasmic reticulum membrane"/>
    <property type="evidence" value="ECO:0007669"/>
    <property type="project" value="UniProtKB-SubCell"/>
</dbReference>
<protein>
    <recommendedName>
        <fullName evidence="8 10">Man(5)GlcNAc(2)-PP-dolichol translocation protein RFT1</fullName>
    </recommendedName>
</protein>
<comment type="similarity">
    <text evidence="3 10">Belongs to the RFT1 family.</text>
</comment>
<feature type="transmembrane region" description="Helical" evidence="10">
    <location>
        <begin position="445"/>
        <end position="466"/>
    </location>
</feature>
<dbReference type="RefSeq" id="XP_034013904.1">
    <property type="nucleotide sequence ID" value="XM_034153829.1"/>
</dbReference>
<dbReference type="PANTHER" id="PTHR13117:SF5">
    <property type="entry name" value="PROTEIN RFT1 HOMOLOG"/>
    <property type="match status" value="1"/>
</dbReference>
<dbReference type="Pfam" id="PF04506">
    <property type="entry name" value="Rft-1"/>
    <property type="match status" value="1"/>
</dbReference>
<feature type="transmembrane region" description="Helical" evidence="10">
    <location>
        <begin position="106"/>
        <end position="126"/>
    </location>
</feature>
<feature type="transmembrane region" description="Helical" evidence="10">
    <location>
        <begin position="72"/>
        <end position="94"/>
    </location>
</feature>
<sequence length="509" mass="57114">MNGTYALILGQVASKLLTFGLNQALISSVDPPTLGLATFLEFITNSILFFSREAVRLSTQRTSSSGVSAEQSVINFGYVPVILSIPLSCLALLWNWPSRTFQEEFLPLPASTLSLVILAVSLALELSIEPLYELNQYHMNLGNKAQFESLGILCRGVVTVLLLKWKPLNSSLLAFMCGQLAYSFVQFIGYLKVNVPPGVSGLARRLPNGGWLDKQIVQVWKALFVQMIFKQVLTEGDKLVINHFFPLSTQAVYAVMSNYGSILARLVFSPIEESSRVWFTKVMAMTSDKSDQRRVISALKSIEDVCVGYLHFTVLLLMAGIPNAAYVLRLVLRGAAAKWDGTDLFTSFGNYVWYLALLAFNGIFEALFTSVATTKELKYYSYFMTSSCLVFFLVSKLAIEHWHLELSGLILANAVNMLMRIIWCSYHLHNTFVRRFGIHIDKIRVLAYIAKCALLFIVGNGVQKYINGTTTTTTFRQFFNSGVICGISLLVQISWEYPRIRSYVKRKKE</sequence>
<dbReference type="Proteomes" id="UP000449547">
    <property type="component" value="Unassembled WGS sequence"/>
</dbReference>
<evidence type="ECO:0000256" key="4">
    <source>
        <dbReference type="ARBA" id="ARBA00022692"/>
    </source>
</evidence>
<name>A0A642UUR2_DIURU</name>
<dbReference type="GeneID" id="54779953"/>
<keyword evidence="6 10" id="KW-1133">Transmembrane helix</keyword>
<comment type="caution">
    <text evidence="11">The sequence shown here is derived from an EMBL/GenBank/DDBJ whole genome shotgun (WGS) entry which is preliminary data.</text>
</comment>
<evidence type="ECO:0000256" key="6">
    <source>
        <dbReference type="ARBA" id="ARBA00022989"/>
    </source>
</evidence>
<dbReference type="InterPro" id="IPR007594">
    <property type="entry name" value="RFT1"/>
</dbReference>
<keyword evidence="5 10" id="KW-0256">Endoplasmic reticulum</keyword>
<evidence type="ECO:0000256" key="8">
    <source>
        <dbReference type="ARBA" id="ARBA00044793"/>
    </source>
</evidence>
<comment type="pathway">
    <text evidence="2">Protein modification; protein glycosylation.</text>
</comment>
<evidence type="ECO:0000256" key="2">
    <source>
        <dbReference type="ARBA" id="ARBA00004922"/>
    </source>
</evidence>
<organism evidence="11 12">
    <name type="scientific">Diutina rugosa</name>
    <name type="common">Yeast</name>
    <name type="synonym">Candida rugosa</name>
    <dbReference type="NCBI Taxonomy" id="5481"/>
    <lineage>
        <taxon>Eukaryota</taxon>
        <taxon>Fungi</taxon>
        <taxon>Dikarya</taxon>
        <taxon>Ascomycota</taxon>
        <taxon>Saccharomycotina</taxon>
        <taxon>Pichiomycetes</taxon>
        <taxon>Debaryomycetaceae</taxon>
        <taxon>Diutina</taxon>
    </lineage>
</organism>
<keyword evidence="12" id="KW-1185">Reference proteome</keyword>